<name>A0A382ZG12_9ZZZZ</name>
<dbReference type="InterPro" id="IPR058240">
    <property type="entry name" value="rSAM_sf"/>
</dbReference>
<gene>
    <name evidence="1" type="ORF">METZ01_LOCUS447320</name>
</gene>
<protein>
    <recommendedName>
        <fullName evidence="2">Radical SAM core domain-containing protein</fullName>
    </recommendedName>
</protein>
<dbReference type="EMBL" id="UINC01183621">
    <property type="protein sequence ID" value="SVD94466.1"/>
    <property type="molecule type" value="Genomic_DNA"/>
</dbReference>
<dbReference type="Gene3D" id="3.30.750.200">
    <property type="match status" value="1"/>
</dbReference>
<dbReference type="AlphaFoldDB" id="A0A382ZG12"/>
<accession>A0A382ZG12</accession>
<dbReference type="SUPFAM" id="SSF102114">
    <property type="entry name" value="Radical SAM enzymes"/>
    <property type="match status" value="1"/>
</dbReference>
<evidence type="ECO:0008006" key="2">
    <source>
        <dbReference type="Google" id="ProtNLM"/>
    </source>
</evidence>
<sequence>DLKLDNKKNGDGIKHYHKLGQLMSEHPNIFTRGFLIIGFPNETLQQIQDTISVAKEMTLDWYTIQLLTPLPSTEIYEQMVDFGLIEKDSLNTDGEGYTMFSVRESERQRIYEESKVTKSDQVLDLFSQNPDHIPSKKELSDLWFFVDYEINYKDIATLEDKTKILKLRAFLEDVSDRMTRDNPLANYFLSILEAKLHNTESSNRRTELSKAYVNKSKHWRNRFDFLGLNY</sequence>
<reference evidence="1" key="1">
    <citation type="submission" date="2018-05" db="EMBL/GenBank/DDBJ databases">
        <authorList>
            <person name="Lanie J.A."/>
            <person name="Ng W.-L."/>
            <person name="Kazmierczak K.M."/>
            <person name="Andrzejewski T.M."/>
            <person name="Davidsen T.M."/>
            <person name="Wayne K.J."/>
            <person name="Tettelin H."/>
            <person name="Glass J.I."/>
            <person name="Rusch D."/>
            <person name="Podicherti R."/>
            <person name="Tsui H.-C.T."/>
            <person name="Winkler M.E."/>
        </authorList>
    </citation>
    <scope>NUCLEOTIDE SEQUENCE</scope>
</reference>
<proteinExistence type="predicted"/>
<feature type="non-terminal residue" evidence="1">
    <location>
        <position position="1"/>
    </location>
</feature>
<organism evidence="1">
    <name type="scientific">marine metagenome</name>
    <dbReference type="NCBI Taxonomy" id="408172"/>
    <lineage>
        <taxon>unclassified sequences</taxon>
        <taxon>metagenomes</taxon>
        <taxon>ecological metagenomes</taxon>
    </lineage>
</organism>
<evidence type="ECO:0000313" key="1">
    <source>
        <dbReference type="EMBL" id="SVD94466.1"/>
    </source>
</evidence>